<feature type="chain" id="PRO_5046429867" evidence="1">
    <location>
        <begin position="24"/>
        <end position="129"/>
    </location>
</feature>
<evidence type="ECO:0000256" key="1">
    <source>
        <dbReference type="SAM" id="SignalP"/>
    </source>
</evidence>
<dbReference type="RefSeq" id="WP_273554940.1">
    <property type="nucleotide sequence ID" value="NZ_JAQRFI010000019.1"/>
</dbReference>
<keyword evidence="3" id="KW-1185">Reference proteome</keyword>
<proteinExistence type="predicted"/>
<comment type="caution">
    <text evidence="2">The sequence shown here is derived from an EMBL/GenBank/DDBJ whole genome shotgun (WGS) entry which is preliminary data.</text>
</comment>
<keyword evidence="1" id="KW-0732">Signal</keyword>
<evidence type="ECO:0000313" key="2">
    <source>
        <dbReference type="EMBL" id="MDC9589617.1"/>
    </source>
</evidence>
<protein>
    <submittedName>
        <fullName evidence="2">Uncharacterized protein</fullName>
    </submittedName>
</protein>
<evidence type="ECO:0000313" key="3">
    <source>
        <dbReference type="Proteomes" id="UP001217178"/>
    </source>
</evidence>
<dbReference type="EMBL" id="JAQRFI010000019">
    <property type="protein sequence ID" value="MDC9589617.1"/>
    <property type="molecule type" value="Genomic_DNA"/>
</dbReference>
<accession>A0ABT5LET1</accession>
<dbReference type="Proteomes" id="UP001217178">
    <property type="component" value="Unassembled WGS sequence"/>
</dbReference>
<feature type="signal peptide" evidence="1">
    <location>
        <begin position="1"/>
        <end position="23"/>
    </location>
</feature>
<organism evidence="2 3">
    <name type="scientific">Xenorhabdus yunnanensis</name>
    <dbReference type="NCBI Taxonomy" id="3025878"/>
    <lineage>
        <taxon>Bacteria</taxon>
        <taxon>Pseudomonadati</taxon>
        <taxon>Pseudomonadota</taxon>
        <taxon>Gammaproteobacteria</taxon>
        <taxon>Enterobacterales</taxon>
        <taxon>Morganellaceae</taxon>
        <taxon>Xenorhabdus</taxon>
    </lineage>
</organism>
<gene>
    <name evidence="2" type="ORF">PSI23_09950</name>
</gene>
<sequence>MKIKFLISIFIIMVMQGHAYAFAGNCNANNKKTGYVQSIYIGVDNDNDGSVTFKFLPKGSKEKEAITLSFYNYISSKHNVILPDDRVAAQNARAAYTLLLTAYSSGSPIKIMRCYKDGVVAFGMGQGPL</sequence>
<name>A0ABT5LET1_9GAMM</name>
<reference evidence="2 3" key="1">
    <citation type="submission" date="2023-02" db="EMBL/GenBank/DDBJ databases">
        <title>Entomopathogenic bacteria.</title>
        <authorList>
            <person name="Machado R.A."/>
        </authorList>
    </citation>
    <scope>NUCLEOTIDE SEQUENCE [LARGE SCALE GENOMIC DNA]</scope>
    <source>
        <strain evidence="2 3">XENO-10</strain>
    </source>
</reference>